<dbReference type="Proteomes" id="UP000499080">
    <property type="component" value="Unassembled WGS sequence"/>
</dbReference>
<dbReference type="AlphaFoldDB" id="A0A4Y2JM99"/>
<sequence>MAFNMIFKIYLLSLSVLLIAKVTLGKINCEIGPFESCKRPKVYDEIPREVSEFYDGCVETKSYFRCINEFQVECGMERMVVFPTPDLFEDTYGVISEICEEGTLLNTIVTDNLKCLNETFGKTKCSETAEEFVEPLIRRIRENEGIEYTLSIFCLEEALTTECALHALSENCGKLLEEATLEIIRRLKSLEYACSVRGAQSVLDELDTLDLSEDKKKAVTLLLEKLVEEHSD</sequence>
<evidence type="ECO:0000256" key="1">
    <source>
        <dbReference type="SAM" id="SignalP"/>
    </source>
</evidence>
<feature type="signal peptide" evidence="1">
    <location>
        <begin position="1"/>
        <end position="25"/>
    </location>
</feature>
<gene>
    <name evidence="2" type="ORF">AVEN_275246_1</name>
</gene>
<evidence type="ECO:0000313" key="2">
    <source>
        <dbReference type="EMBL" id="GBM90965.1"/>
    </source>
</evidence>
<keyword evidence="1" id="KW-0732">Signal</keyword>
<organism evidence="2 3">
    <name type="scientific">Araneus ventricosus</name>
    <name type="common">Orbweaver spider</name>
    <name type="synonym">Epeira ventricosa</name>
    <dbReference type="NCBI Taxonomy" id="182803"/>
    <lineage>
        <taxon>Eukaryota</taxon>
        <taxon>Metazoa</taxon>
        <taxon>Ecdysozoa</taxon>
        <taxon>Arthropoda</taxon>
        <taxon>Chelicerata</taxon>
        <taxon>Arachnida</taxon>
        <taxon>Araneae</taxon>
        <taxon>Araneomorphae</taxon>
        <taxon>Entelegynae</taxon>
        <taxon>Araneoidea</taxon>
        <taxon>Araneidae</taxon>
        <taxon>Araneus</taxon>
    </lineage>
</organism>
<comment type="caution">
    <text evidence="2">The sequence shown here is derived from an EMBL/GenBank/DDBJ whole genome shotgun (WGS) entry which is preliminary data.</text>
</comment>
<dbReference type="OrthoDB" id="6440363at2759"/>
<dbReference type="EMBL" id="BGPR01003663">
    <property type="protein sequence ID" value="GBM90965.1"/>
    <property type="molecule type" value="Genomic_DNA"/>
</dbReference>
<evidence type="ECO:0000313" key="3">
    <source>
        <dbReference type="Proteomes" id="UP000499080"/>
    </source>
</evidence>
<proteinExistence type="predicted"/>
<feature type="chain" id="PRO_5021344688" description="DUF19 domain-containing protein" evidence="1">
    <location>
        <begin position="26"/>
        <end position="232"/>
    </location>
</feature>
<protein>
    <recommendedName>
        <fullName evidence="4">DUF19 domain-containing protein</fullName>
    </recommendedName>
</protein>
<keyword evidence="3" id="KW-1185">Reference proteome</keyword>
<evidence type="ECO:0008006" key="4">
    <source>
        <dbReference type="Google" id="ProtNLM"/>
    </source>
</evidence>
<name>A0A4Y2JM99_ARAVE</name>
<accession>A0A4Y2JM99</accession>
<reference evidence="2 3" key="1">
    <citation type="journal article" date="2019" name="Sci. Rep.">
        <title>Orb-weaving spider Araneus ventricosus genome elucidates the spidroin gene catalogue.</title>
        <authorList>
            <person name="Kono N."/>
            <person name="Nakamura H."/>
            <person name="Ohtoshi R."/>
            <person name="Moran D.A.P."/>
            <person name="Shinohara A."/>
            <person name="Yoshida Y."/>
            <person name="Fujiwara M."/>
            <person name="Mori M."/>
            <person name="Tomita M."/>
            <person name="Arakawa K."/>
        </authorList>
    </citation>
    <scope>NUCLEOTIDE SEQUENCE [LARGE SCALE GENOMIC DNA]</scope>
</reference>